<comment type="caution">
    <text evidence="2">The sequence shown here is derived from an EMBL/GenBank/DDBJ whole genome shotgun (WGS) entry which is preliminary data.</text>
</comment>
<feature type="transmembrane region" description="Helical" evidence="1">
    <location>
        <begin position="145"/>
        <end position="163"/>
    </location>
</feature>
<evidence type="ECO:0000313" key="2">
    <source>
        <dbReference type="EMBL" id="MEE1884738.1"/>
    </source>
</evidence>
<proteinExistence type="predicted"/>
<feature type="transmembrane region" description="Helical" evidence="1">
    <location>
        <begin position="281"/>
        <end position="301"/>
    </location>
</feature>
<feature type="transmembrane region" description="Helical" evidence="1">
    <location>
        <begin position="427"/>
        <end position="445"/>
    </location>
</feature>
<feature type="transmembrane region" description="Helical" evidence="1">
    <location>
        <begin position="83"/>
        <end position="103"/>
    </location>
</feature>
<keyword evidence="1" id="KW-0812">Transmembrane</keyword>
<keyword evidence="1" id="KW-0472">Membrane</keyword>
<feature type="transmembrane region" description="Helical" evidence="1">
    <location>
        <begin position="364"/>
        <end position="391"/>
    </location>
</feature>
<gene>
    <name evidence="2" type="ORF">VRU49_04800</name>
</gene>
<feature type="transmembrane region" description="Helical" evidence="1">
    <location>
        <begin position="26"/>
        <end position="49"/>
    </location>
</feature>
<accession>A0ABU7H141</accession>
<feature type="transmembrane region" description="Helical" evidence="1">
    <location>
        <begin position="403"/>
        <end position="421"/>
    </location>
</feature>
<protein>
    <recommendedName>
        <fullName evidence="4">O-antigen ligase domain-containing protein</fullName>
    </recommendedName>
</protein>
<evidence type="ECO:0000256" key="1">
    <source>
        <dbReference type="SAM" id="Phobius"/>
    </source>
</evidence>
<feature type="transmembrane region" description="Helical" evidence="1">
    <location>
        <begin position="252"/>
        <end position="274"/>
    </location>
</feature>
<feature type="transmembrane region" description="Helical" evidence="1">
    <location>
        <begin position="213"/>
        <end position="232"/>
    </location>
</feature>
<feature type="transmembrane region" description="Helical" evidence="1">
    <location>
        <begin position="61"/>
        <end position="77"/>
    </location>
</feature>
<reference evidence="2 3" key="1">
    <citation type="submission" date="2024-01" db="EMBL/GenBank/DDBJ databases">
        <title>Pedobacter sp. nov., isolated from oil-contaminated soil.</title>
        <authorList>
            <person name="Le N.T.T."/>
        </authorList>
    </citation>
    <scope>NUCLEOTIDE SEQUENCE [LARGE SCALE GENOMIC DNA]</scope>
    <source>
        <strain evidence="2 3">VNH31</strain>
    </source>
</reference>
<evidence type="ECO:0000313" key="3">
    <source>
        <dbReference type="Proteomes" id="UP001337681"/>
    </source>
</evidence>
<evidence type="ECO:0008006" key="4">
    <source>
        <dbReference type="Google" id="ProtNLM"/>
    </source>
</evidence>
<keyword evidence="3" id="KW-1185">Reference proteome</keyword>
<organism evidence="2 3">
    <name type="scientific">Pedobacter flavus</name>
    <dbReference type="NCBI Taxonomy" id="3113906"/>
    <lineage>
        <taxon>Bacteria</taxon>
        <taxon>Pseudomonadati</taxon>
        <taxon>Bacteroidota</taxon>
        <taxon>Sphingobacteriia</taxon>
        <taxon>Sphingobacteriales</taxon>
        <taxon>Sphingobacteriaceae</taxon>
        <taxon>Pedobacter</taxon>
    </lineage>
</organism>
<dbReference type="EMBL" id="JAZDQU010000001">
    <property type="protein sequence ID" value="MEE1884738.1"/>
    <property type="molecule type" value="Genomic_DNA"/>
</dbReference>
<dbReference type="Proteomes" id="UP001337681">
    <property type="component" value="Unassembled WGS sequence"/>
</dbReference>
<keyword evidence="1" id="KW-1133">Transmembrane helix</keyword>
<sequence>MLILFPFIYFLSFVWASKEILKGDKSGMLLFFIFGLSIYTVSQSLAFELGLRSIISFMQPLKELLVLVVFGIAVWNYKGKFKLHFVDYIIGAFFLYIVSYVFIPIGDYSFLERLNASKSIAFFAVIYATGRLFKPQEIFLSKYFHYILFVAVAAAIVLAYELVTNTHLQTMTGYADFNFYLYDQEPSGNYGLTWTFETENGFKRFASFFANPLEHAAATLLALSVLAGLYTSDSNKLKLDLFGKIALLATQFSVFFALSRASMVSYFAMIYVYALVTGKKYILHTFHFGLIAIVIYFIFLITNTDIYDFVVDTLTFRNASSLGHVLEWVTGIEAMISKPLGLGLGSSGKVSGMLGLNVGGENQFIIIGVQAGFIAFFTYFLIQACLLWLPFRWINKLKGKERKIAISLFLLKVGSIIPLLTADFESYIYIAYIGWFLSGLFISIISRKAKPQRKLEDAKN</sequence>
<name>A0ABU7H141_9SPHI</name>
<dbReference type="RefSeq" id="WP_330145651.1">
    <property type="nucleotide sequence ID" value="NZ_JAZDQU010000001.1"/>
</dbReference>